<feature type="binding site" evidence="6">
    <location>
        <position position="84"/>
    </location>
    <ligand>
        <name>Fe cation</name>
        <dbReference type="ChEBI" id="CHEBI:24875"/>
        <label>1</label>
    </ligand>
</feature>
<evidence type="ECO:0000313" key="9">
    <source>
        <dbReference type="EMBL" id="KAK7843867.1"/>
    </source>
</evidence>
<evidence type="ECO:0000313" key="10">
    <source>
        <dbReference type="Proteomes" id="UP000237347"/>
    </source>
</evidence>
<feature type="binding site" evidence="6">
    <location>
        <position position="207"/>
    </location>
    <ligand>
        <name>Fe cation</name>
        <dbReference type="ChEBI" id="CHEBI:24875"/>
        <label>2</label>
    </ligand>
</feature>
<dbReference type="GO" id="GO:0046872">
    <property type="term" value="F:metal ion binding"/>
    <property type="evidence" value="ECO:0007669"/>
    <property type="project" value="UniProtKB-KW"/>
</dbReference>
<keyword evidence="10" id="KW-1185">Reference proteome</keyword>
<feature type="binding site" evidence="6">
    <location>
        <position position="51"/>
    </location>
    <ligand>
        <name>Fe cation</name>
        <dbReference type="ChEBI" id="CHEBI:24875"/>
        <label>1</label>
    </ligand>
</feature>
<comment type="cofactor">
    <cofactor evidence="6">
        <name>Fe cation</name>
        <dbReference type="ChEBI" id="CHEBI:24875"/>
    </cofactor>
    <text evidence="6">Binds 2 iron ions per subunit.</text>
</comment>
<comment type="similarity">
    <text evidence="2">Belongs to the metallophosphoesterase superfamily. Purple acid phosphatase family.</text>
</comment>
<evidence type="ECO:0000256" key="7">
    <source>
        <dbReference type="SAM" id="SignalP"/>
    </source>
</evidence>
<accession>A0AAW0KYC0</accession>
<dbReference type="InterPro" id="IPR051558">
    <property type="entry name" value="Metallophosphoesterase_PAP"/>
</dbReference>
<feature type="signal peptide" evidence="7">
    <location>
        <begin position="1"/>
        <end position="29"/>
    </location>
</feature>
<evidence type="ECO:0000256" key="2">
    <source>
        <dbReference type="ARBA" id="ARBA00008723"/>
    </source>
</evidence>
<evidence type="ECO:0000256" key="1">
    <source>
        <dbReference type="ARBA" id="ARBA00000032"/>
    </source>
</evidence>
<dbReference type="PANTHER" id="PTHR10161:SF44">
    <property type="entry name" value="PURPLE ACID PHOSPHATASE"/>
    <property type="match status" value="1"/>
</dbReference>
<dbReference type="CDD" id="cd07378">
    <property type="entry name" value="MPP_ACP5"/>
    <property type="match status" value="1"/>
</dbReference>
<sequence length="291" mass="33261">MVVTMATKAQCLHLTAAMLCISLVLPSFADLQRFEHPAKADGRLSFLVVGDWGRRGFYNQSEVALQMGRIGEKLDIDFVISTGDNFYDDGLEGVNDPAFEESFSKIYTAKSLQKQWYSVLGNHDYRGNVEAQLSPVLQKIDSRWLCQRSFILNTEIAEFFFVDTTPFVDDYYKETDHKYDWRGVSPRRTYITNLLKANNVELYINGHDHCLERISTPDSPIQFLTSGAGSKAWRGDVNVKRLNGDDVKFFYDGQGFMSVQLTQTEAVVVFYDVFGKELHKWEVSKQLYSAM</sequence>
<dbReference type="InterPro" id="IPR029052">
    <property type="entry name" value="Metallo-depent_PP-like"/>
</dbReference>
<keyword evidence="5" id="KW-0378">Hydrolase</keyword>
<name>A0AAW0KYC0_QUESU</name>
<evidence type="ECO:0000256" key="3">
    <source>
        <dbReference type="ARBA" id="ARBA00012646"/>
    </source>
</evidence>
<dbReference type="EMBL" id="PKMF04000195">
    <property type="protein sequence ID" value="KAK7843867.1"/>
    <property type="molecule type" value="Genomic_DNA"/>
</dbReference>
<dbReference type="EC" id="3.1.3.2" evidence="3"/>
<dbReference type="PANTHER" id="PTHR10161">
    <property type="entry name" value="TARTRATE-RESISTANT ACID PHOSPHATASE TYPE 5"/>
    <property type="match status" value="1"/>
</dbReference>
<feature type="chain" id="PRO_5043765833" description="acid phosphatase" evidence="7">
    <location>
        <begin position="30"/>
        <end position="291"/>
    </location>
</feature>
<evidence type="ECO:0000256" key="5">
    <source>
        <dbReference type="ARBA" id="ARBA00022801"/>
    </source>
</evidence>
<dbReference type="SUPFAM" id="SSF56300">
    <property type="entry name" value="Metallo-dependent phosphatases"/>
    <property type="match status" value="1"/>
</dbReference>
<feature type="binding site" evidence="6">
    <location>
        <position position="87"/>
    </location>
    <ligand>
        <name>Fe cation</name>
        <dbReference type="ChEBI" id="CHEBI:24875"/>
        <label>1</label>
    </ligand>
</feature>
<keyword evidence="6" id="KW-0408">Iron</keyword>
<dbReference type="Proteomes" id="UP000237347">
    <property type="component" value="Unassembled WGS sequence"/>
</dbReference>
<evidence type="ECO:0000256" key="6">
    <source>
        <dbReference type="PIRSR" id="PIRSR000898-1"/>
    </source>
</evidence>
<comment type="caution">
    <text evidence="9">The sequence shown here is derived from an EMBL/GenBank/DDBJ whole genome shotgun (WGS) entry which is preliminary data.</text>
</comment>
<dbReference type="PIRSF" id="PIRSF000898">
    <property type="entry name" value="Acid_Ptase_5"/>
    <property type="match status" value="1"/>
</dbReference>
<dbReference type="Gene3D" id="3.60.21.10">
    <property type="match status" value="2"/>
</dbReference>
<dbReference type="GO" id="GO:0003993">
    <property type="term" value="F:acid phosphatase activity"/>
    <property type="evidence" value="ECO:0007669"/>
    <property type="project" value="UniProtKB-EC"/>
</dbReference>
<dbReference type="Pfam" id="PF00149">
    <property type="entry name" value="Metallophos"/>
    <property type="match status" value="1"/>
</dbReference>
<feature type="binding site" evidence="6">
    <location>
        <position position="209"/>
    </location>
    <ligand>
        <name>Fe cation</name>
        <dbReference type="ChEBI" id="CHEBI:24875"/>
        <label>1</label>
    </ligand>
</feature>
<proteinExistence type="inferred from homology"/>
<evidence type="ECO:0000256" key="4">
    <source>
        <dbReference type="ARBA" id="ARBA00022729"/>
    </source>
</evidence>
<gene>
    <name evidence="9" type="primary">PAP17_1</name>
    <name evidence="9" type="ORF">CFP56_011844</name>
</gene>
<dbReference type="InterPro" id="IPR004843">
    <property type="entry name" value="Calcineurin-like_PHP"/>
</dbReference>
<comment type="catalytic activity">
    <reaction evidence="1">
        <text>a phosphate monoester + H2O = an alcohol + phosphate</text>
        <dbReference type="Rhea" id="RHEA:15017"/>
        <dbReference type="ChEBI" id="CHEBI:15377"/>
        <dbReference type="ChEBI" id="CHEBI:30879"/>
        <dbReference type="ChEBI" id="CHEBI:43474"/>
        <dbReference type="ChEBI" id="CHEBI:67140"/>
        <dbReference type="EC" id="3.1.3.2"/>
    </reaction>
</comment>
<evidence type="ECO:0000259" key="8">
    <source>
        <dbReference type="Pfam" id="PF00149"/>
    </source>
</evidence>
<dbReference type="InterPro" id="IPR024927">
    <property type="entry name" value="Acid_PPase"/>
</dbReference>
<organism evidence="9 10">
    <name type="scientific">Quercus suber</name>
    <name type="common">Cork oak</name>
    <dbReference type="NCBI Taxonomy" id="58331"/>
    <lineage>
        <taxon>Eukaryota</taxon>
        <taxon>Viridiplantae</taxon>
        <taxon>Streptophyta</taxon>
        <taxon>Embryophyta</taxon>
        <taxon>Tracheophyta</taxon>
        <taxon>Spermatophyta</taxon>
        <taxon>Magnoliopsida</taxon>
        <taxon>eudicotyledons</taxon>
        <taxon>Gunneridae</taxon>
        <taxon>Pentapetalae</taxon>
        <taxon>rosids</taxon>
        <taxon>fabids</taxon>
        <taxon>Fagales</taxon>
        <taxon>Fagaceae</taxon>
        <taxon>Quercus</taxon>
    </lineage>
</organism>
<reference evidence="9 10" key="1">
    <citation type="journal article" date="2018" name="Sci. Data">
        <title>The draft genome sequence of cork oak.</title>
        <authorList>
            <person name="Ramos A.M."/>
            <person name="Usie A."/>
            <person name="Barbosa P."/>
            <person name="Barros P.M."/>
            <person name="Capote T."/>
            <person name="Chaves I."/>
            <person name="Simoes F."/>
            <person name="Abreu I."/>
            <person name="Carrasquinho I."/>
            <person name="Faro C."/>
            <person name="Guimaraes J.B."/>
            <person name="Mendonca D."/>
            <person name="Nobrega F."/>
            <person name="Rodrigues L."/>
            <person name="Saibo N.J.M."/>
            <person name="Varela M.C."/>
            <person name="Egas C."/>
            <person name="Matos J."/>
            <person name="Miguel C.M."/>
            <person name="Oliveira M.M."/>
            <person name="Ricardo C.P."/>
            <person name="Goncalves S."/>
        </authorList>
    </citation>
    <scope>NUCLEOTIDE SEQUENCE [LARGE SCALE GENOMIC DNA]</scope>
    <source>
        <strain evidence="10">cv. HL8</strain>
    </source>
</reference>
<feature type="binding site" evidence="6">
    <location>
        <position position="84"/>
    </location>
    <ligand>
        <name>Fe cation</name>
        <dbReference type="ChEBI" id="CHEBI:24875"/>
        <label>2</label>
    </ligand>
</feature>
<dbReference type="AlphaFoldDB" id="A0AAW0KYC0"/>
<feature type="domain" description="Calcineurin-like phosphoesterase" evidence="8">
    <location>
        <begin position="45"/>
        <end position="210"/>
    </location>
</feature>
<feature type="binding site" evidence="6">
    <location>
        <position position="122"/>
    </location>
    <ligand>
        <name>Fe cation</name>
        <dbReference type="ChEBI" id="CHEBI:24875"/>
        <label>2</label>
    </ligand>
</feature>
<protein>
    <recommendedName>
        <fullName evidence="3">acid phosphatase</fullName>
        <ecNumber evidence="3">3.1.3.2</ecNumber>
    </recommendedName>
</protein>
<keyword evidence="6" id="KW-0479">Metal-binding</keyword>
<keyword evidence="4 7" id="KW-0732">Signal</keyword>